<evidence type="ECO:0000313" key="3">
    <source>
        <dbReference type="EnsemblFungi" id="CEF72642"/>
    </source>
</evidence>
<dbReference type="InParanoid" id="I1RAX4"/>
<reference evidence="2 4" key="4">
    <citation type="journal article" date="2015" name="BMC Genomics">
        <title>The completed genome sequence of the pathogenic ascomycete fungus Fusarium graminearum.</title>
        <authorList>
            <person name="King R."/>
            <person name="Urban M."/>
            <person name="Hammond-Kosack M.C."/>
            <person name="Hassani-Pak K."/>
            <person name="Hammond-Kosack K.E."/>
        </authorList>
    </citation>
    <scope>NUCLEOTIDE SEQUENCE [LARGE SCALE GENOMIC DNA]</scope>
    <source>
        <strain evidence="4">ATCC MYA-4620 / CBS 123657 / FGSC 9075 / NRRL 31084 / PH-1</strain>
        <strain evidence="2">PH-1</strain>
    </source>
</reference>
<reference evidence="3" key="5">
    <citation type="submission" date="2017-01" db="UniProtKB">
        <authorList>
            <consortium name="EnsemblFungi"/>
        </authorList>
    </citation>
    <scope>IDENTIFICATION</scope>
    <source>
        <strain evidence="3">PH-1 / ATCC MYA-4620 / FGSC 9075 / NRRL 31084</strain>
    </source>
</reference>
<feature type="region of interest" description="Disordered" evidence="1">
    <location>
        <begin position="74"/>
        <end position="99"/>
    </location>
</feature>
<dbReference type="Proteomes" id="UP000070720">
    <property type="component" value="Chromosome 1"/>
</dbReference>
<sequence>MGLSGHTAYSLRTWIQSKHSCAAAKRCTNELLNLAEYRQHHDPVPRKSRLFCQDHICKRFHYQALTQAEASIIPAAGSTKPEEARGNSWGPKLTSPERR</sequence>
<keyword evidence="4" id="KW-1185">Reference proteome</keyword>
<organism evidence="2 4">
    <name type="scientific">Gibberella zeae (strain ATCC MYA-4620 / CBS 123657 / FGSC 9075 / NRRL 31084 / PH-1)</name>
    <name type="common">Wheat head blight fungus</name>
    <name type="synonym">Fusarium graminearum</name>
    <dbReference type="NCBI Taxonomy" id="229533"/>
    <lineage>
        <taxon>Eukaryota</taxon>
        <taxon>Fungi</taxon>
        <taxon>Dikarya</taxon>
        <taxon>Ascomycota</taxon>
        <taxon>Pezizomycotina</taxon>
        <taxon>Sordariomycetes</taxon>
        <taxon>Hypocreomycetidae</taxon>
        <taxon>Hypocreales</taxon>
        <taxon>Nectriaceae</taxon>
        <taxon>Fusarium</taxon>
    </lineage>
</organism>
<name>I1RAX4_GIBZE</name>
<evidence type="ECO:0000313" key="2">
    <source>
        <dbReference type="EMBL" id="CEF72642.1"/>
    </source>
</evidence>
<dbReference type="HOGENOM" id="CLU_2320591_0_0_1"/>
<dbReference type="KEGG" id="fgr:FGSG_00668"/>
<reference evidence="3 4" key="1">
    <citation type="journal article" date="2007" name="Science">
        <title>The Fusarium graminearum genome reveals a link between localized polymorphism and pathogen specialization.</title>
        <authorList>
            <person name="Cuomo C.A."/>
            <person name="Gueldener U."/>
            <person name="Xu J.-R."/>
            <person name="Trail F."/>
            <person name="Turgeon B.G."/>
            <person name="Di Pietro A."/>
            <person name="Walton J.D."/>
            <person name="Ma L.-J."/>
            <person name="Baker S.E."/>
            <person name="Rep M."/>
            <person name="Adam G."/>
            <person name="Antoniw J."/>
            <person name="Baldwin T."/>
            <person name="Calvo S.E."/>
            <person name="Chang Y.-L."/>
            <person name="DeCaprio D."/>
            <person name="Gale L.R."/>
            <person name="Gnerre S."/>
            <person name="Goswami R.S."/>
            <person name="Hammond-Kosack K."/>
            <person name="Harris L.J."/>
            <person name="Hilburn K."/>
            <person name="Kennell J.C."/>
            <person name="Kroken S."/>
            <person name="Magnuson J.K."/>
            <person name="Mannhaupt G."/>
            <person name="Mauceli E.W."/>
            <person name="Mewes H.-W."/>
            <person name="Mitterbauer R."/>
            <person name="Muehlbauer G."/>
            <person name="Muensterkoetter M."/>
            <person name="Nelson D."/>
            <person name="O'Donnell K."/>
            <person name="Ouellet T."/>
            <person name="Qi W."/>
            <person name="Quesneville H."/>
            <person name="Roncero M.I.G."/>
            <person name="Seong K.-Y."/>
            <person name="Tetko I.V."/>
            <person name="Urban M."/>
            <person name="Waalwijk C."/>
            <person name="Ward T.J."/>
            <person name="Yao J."/>
            <person name="Birren B.W."/>
            <person name="Kistler H.C."/>
        </authorList>
    </citation>
    <scope>NUCLEOTIDE SEQUENCE [LARGE SCALE GENOMIC DNA]</scope>
    <source>
        <strain evidence="4">ATCC MYA-4620 / CBS 123657 / FGSC 9075 / NRRL 31084 / PH-1</strain>
        <strain evidence="3">PH-1 / ATCC MYA-4620 / FGSC 9075 / NRRL 31084</strain>
    </source>
</reference>
<evidence type="ECO:0000313" key="4">
    <source>
        <dbReference type="Proteomes" id="UP000070720"/>
    </source>
</evidence>
<dbReference type="EMBL" id="HG970332">
    <property type="protein sequence ID" value="CEF72642.1"/>
    <property type="molecule type" value="Genomic_DNA"/>
</dbReference>
<dbReference type="EnsemblFungi" id="CEF72642">
    <property type="protein sequence ID" value="CEF72642"/>
    <property type="gene ID" value="FGRRES_00668"/>
</dbReference>
<dbReference type="VEuPathDB" id="FungiDB:FGRAMPH1_01G01683"/>
<dbReference type="RefSeq" id="XP_011316363.1">
    <property type="nucleotide sequence ID" value="XM_011318061.1"/>
</dbReference>
<accession>I1RAX4</accession>
<reference evidence="3 4" key="2">
    <citation type="journal article" date="2010" name="Nature">
        <title>Comparative genomics reveals mobile pathogenicity chromosomes in Fusarium.</title>
        <authorList>
            <person name="Ma L.J."/>
            <person name="van der Does H.C."/>
            <person name="Borkovich K.A."/>
            <person name="Coleman J.J."/>
            <person name="Daboussi M.J."/>
            <person name="Di Pietro A."/>
            <person name="Dufresne M."/>
            <person name="Freitag M."/>
            <person name="Grabherr M."/>
            <person name="Henrissat B."/>
            <person name="Houterman P.M."/>
            <person name="Kang S."/>
            <person name="Shim W.B."/>
            <person name="Woloshuk C."/>
            <person name="Xie X."/>
            <person name="Xu J.R."/>
            <person name="Antoniw J."/>
            <person name="Baker S.E."/>
            <person name="Bluhm B.H."/>
            <person name="Breakspear A."/>
            <person name="Brown D.W."/>
            <person name="Butchko R.A."/>
            <person name="Chapman S."/>
            <person name="Coulson R."/>
            <person name="Coutinho P.M."/>
            <person name="Danchin E.G."/>
            <person name="Diener A."/>
            <person name="Gale L.R."/>
            <person name="Gardiner D.M."/>
            <person name="Goff S."/>
            <person name="Hammond-Kosack K.E."/>
            <person name="Hilburn K."/>
            <person name="Hua-Van A."/>
            <person name="Jonkers W."/>
            <person name="Kazan K."/>
            <person name="Kodira C.D."/>
            <person name="Koehrsen M."/>
            <person name="Kumar L."/>
            <person name="Lee Y.H."/>
            <person name="Li L."/>
            <person name="Manners J.M."/>
            <person name="Miranda-Saavedra D."/>
            <person name="Mukherjee M."/>
            <person name="Park G."/>
            <person name="Park J."/>
            <person name="Park S.Y."/>
            <person name="Proctor R.H."/>
            <person name="Regev A."/>
            <person name="Ruiz-Roldan M.C."/>
            <person name="Sain D."/>
            <person name="Sakthikumar S."/>
            <person name="Sykes S."/>
            <person name="Schwartz D.C."/>
            <person name="Turgeon B.G."/>
            <person name="Wapinski I."/>
            <person name="Yoder O."/>
            <person name="Young S."/>
            <person name="Zeng Q."/>
            <person name="Zhou S."/>
            <person name="Galagan J."/>
            <person name="Cuomo C.A."/>
            <person name="Kistler H.C."/>
            <person name="Rep M."/>
        </authorList>
    </citation>
    <scope>GENOME REANNOTATION</scope>
    <source>
        <strain evidence="4">ATCC MYA-4620 / CBS 123657 / FGSC 9075 / NRRL 31084 / PH-1</strain>
        <strain evidence="3">PH-1 / ATCC MYA-4620 / FGSC 9075 / NRRL 31084</strain>
    </source>
</reference>
<protein>
    <submittedName>
        <fullName evidence="2">Chromosome 1, complete genome</fullName>
    </submittedName>
</protein>
<gene>
    <name evidence="3" type="primary">FG00668.1</name>
    <name evidence="2" type="ORF">FGRAMPH1_01T01683</name>
</gene>
<proteinExistence type="predicted"/>
<reference key="3">
    <citation type="submission" date="2014-02" db="EMBL/GenBank/DDBJ databases">
        <title>A revised Fusarium graminearum genomic reference sequence using whole shotgun re-sequencing.</title>
        <authorList>
            <person name="King R."/>
            <person name="Urban M."/>
            <person name="Hassani-Pak K."/>
            <person name="Hammond-Kosack K."/>
        </authorList>
    </citation>
    <scope>NUCLEOTIDE SEQUENCE</scope>
    <source>
        <strain>PH-1</strain>
    </source>
</reference>
<evidence type="ECO:0000256" key="1">
    <source>
        <dbReference type="SAM" id="MobiDB-lite"/>
    </source>
</evidence>
<dbReference type="AlphaFoldDB" id="I1RAX4"/>